<evidence type="ECO:0000256" key="1">
    <source>
        <dbReference type="SAM" id="MobiDB-lite"/>
    </source>
</evidence>
<evidence type="ECO:0000259" key="3">
    <source>
        <dbReference type="Pfam" id="PF13087"/>
    </source>
</evidence>
<dbReference type="GO" id="GO:0043186">
    <property type="term" value="C:P granule"/>
    <property type="evidence" value="ECO:0007669"/>
    <property type="project" value="TreeGrafter"/>
</dbReference>
<proteinExistence type="predicted"/>
<dbReference type="EMBL" id="CAJEWN010000080">
    <property type="protein sequence ID" value="CAD2160523.1"/>
    <property type="molecule type" value="Genomic_DNA"/>
</dbReference>
<dbReference type="Pfam" id="PF13087">
    <property type="entry name" value="AAA_12"/>
    <property type="match status" value="1"/>
</dbReference>
<accession>A0A6V7UL67</accession>
<dbReference type="Proteomes" id="UP000580250">
    <property type="component" value="Unassembled WGS sequence"/>
</dbReference>
<evidence type="ECO:0000313" key="5">
    <source>
        <dbReference type="Proteomes" id="UP000580250"/>
    </source>
</evidence>
<sequence length="1007" mass="116037">MVKEKRKEQAFSFRTICGGLEIVNPLLGYPQPPVYKRLLGSRLSAKGGDWEAKSIIEELKKDPITIPEFVAKFQHVNQIEWAQVWLDSMENSSKESKVKYIRKKQEMHYYRIIVDKKFIEANKLRRKCEISLIPNNVCWTPNADCEQYTGFVDEIFERDSIIVVKFFPSKIYPPEHMDPSLTYQVIALPSIFVFNTRCRTLDTLTQFPENWAKCIFPSYRNELAKQLLPMKNYESFEKEFISSTTFSPNRQFNEKQKIAIHAIVSGLHGNIPYILFGPPGTGKTVTLVESVRLICENDSMARILVCTPSNTAADAFTLCLMSTNAFTSGSILRIFSLSKAVYEQNDALFDKNQSVLCIKDPSEGPQFGIFPKTELIAKKRVIICTLNTSTYLINGGLNDCFTHIIIDEAGQADELEALIPLVGLISFLNDKTKIIFAGDPKQLGPVQTCDPLKKMAKSMALIERLTNFNGLMNSFDFDKRLTTMLENNYRSHPAFLTIPSQLFYGGKLCPSAPIKTKNTLCQWNDLPNKNNFPLLWHSIVTPESRDTENKSYQNLAECDVVCGYVQKLTIGAKVKASDIGIITPYRFQIKLFRSRFAKTHPQMLIDSVERFQGCERRVIIISTVRSNGIGFLDCQKRFNTAVTRPMELLIIVGDCRNMAKVDCWRRLITFCQQNNALINFGSLPPIPSNDNRKLPILFKNNVNIKDHIVEEIITLKKNKRNNMKNYRGKYFVNNNNNNNNKFATLQNNQQPKHLRKKNTINKKMWRQQIRQQIHQQEQQHENLVEIQRKLIEKLFSEEEEKREFEEKKGENKFEEELKKGKNRKKKFETEEEEEKEEFKEVEKEDSEDSDNSSDEFSSSTSTTSSVESLTKRLEKIEMLALNYRCDNNNNNSEEKEEATTNKINPFKKLKNETNKDDEIRRNQKQNNIRIGGNKNMLKNNKGFALGTKENPIIIADDSPPPPSSKNFVVNKKDITTTKNSSSSSLPAVSNNFYQNWKNWKKKWKSLK</sequence>
<feature type="domain" description="DNA2/NAM7 helicase helicase" evidence="2">
    <location>
        <begin position="373"/>
        <end position="446"/>
    </location>
</feature>
<feature type="compositionally biased region" description="Basic and acidic residues" evidence="1">
    <location>
        <begin position="909"/>
        <end position="921"/>
    </location>
</feature>
<dbReference type="OrthoDB" id="5805783at2759"/>
<name>A0A6V7UL67_MELEN</name>
<organism evidence="4 5">
    <name type="scientific">Meloidogyne enterolobii</name>
    <name type="common">Root-knot nematode worm</name>
    <name type="synonym">Meloidogyne mayaguensis</name>
    <dbReference type="NCBI Taxonomy" id="390850"/>
    <lineage>
        <taxon>Eukaryota</taxon>
        <taxon>Metazoa</taxon>
        <taxon>Ecdysozoa</taxon>
        <taxon>Nematoda</taxon>
        <taxon>Chromadorea</taxon>
        <taxon>Rhabditida</taxon>
        <taxon>Tylenchina</taxon>
        <taxon>Tylenchomorpha</taxon>
        <taxon>Tylenchoidea</taxon>
        <taxon>Meloidogynidae</taxon>
        <taxon>Meloidogyninae</taxon>
        <taxon>Meloidogyne</taxon>
    </lineage>
</organism>
<dbReference type="AlphaFoldDB" id="A0A6V7UL67"/>
<dbReference type="GO" id="GO:0035194">
    <property type="term" value="P:regulatory ncRNA-mediated post-transcriptional gene silencing"/>
    <property type="evidence" value="ECO:0007669"/>
    <property type="project" value="TreeGrafter"/>
</dbReference>
<feature type="region of interest" description="Disordered" evidence="1">
    <location>
        <begin position="887"/>
        <end position="924"/>
    </location>
</feature>
<dbReference type="CDD" id="cd18808">
    <property type="entry name" value="SF1_C_Upf1"/>
    <property type="match status" value="1"/>
</dbReference>
<dbReference type="InterPro" id="IPR045055">
    <property type="entry name" value="DNA2/NAM7-like"/>
</dbReference>
<feature type="domain" description="DNA2/NAM7 helicase helicase" evidence="2">
    <location>
        <begin position="251"/>
        <end position="336"/>
    </location>
</feature>
<reference evidence="4 5" key="1">
    <citation type="submission" date="2020-08" db="EMBL/GenBank/DDBJ databases">
        <authorList>
            <person name="Koutsovoulos G."/>
            <person name="Danchin GJ E."/>
        </authorList>
    </citation>
    <scope>NUCLEOTIDE SEQUENCE [LARGE SCALE GENOMIC DNA]</scope>
</reference>
<feature type="domain" description="DNA2/NAM7 helicase-like C-terminal" evidence="3">
    <location>
        <begin position="475"/>
        <end position="655"/>
    </location>
</feature>
<dbReference type="GO" id="GO:0005829">
    <property type="term" value="C:cytosol"/>
    <property type="evidence" value="ECO:0007669"/>
    <property type="project" value="TreeGrafter"/>
</dbReference>
<feature type="region of interest" description="Disordered" evidence="1">
    <location>
        <begin position="800"/>
        <end position="869"/>
    </location>
</feature>
<evidence type="ECO:0000259" key="2">
    <source>
        <dbReference type="Pfam" id="PF13086"/>
    </source>
</evidence>
<dbReference type="PANTHER" id="PTHR10887">
    <property type="entry name" value="DNA2/NAM7 HELICASE FAMILY"/>
    <property type="match status" value="1"/>
</dbReference>
<feature type="compositionally biased region" description="Low complexity" evidence="1">
    <location>
        <begin position="854"/>
        <end position="868"/>
    </location>
</feature>
<dbReference type="PANTHER" id="PTHR10887:SF322">
    <property type="entry name" value="HELICASE MOV-10"/>
    <property type="match status" value="1"/>
</dbReference>
<comment type="caution">
    <text evidence="4">The sequence shown here is derived from an EMBL/GenBank/DDBJ whole genome shotgun (WGS) entry which is preliminary data.</text>
</comment>
<dbReference type="InterPro" id="IPR027417">
    <property type="entry name" value="P-loop_NTPase"/>
</dbReference>
<feature type="compositionally biased region" description="Acidic residues" evidence="1">
    <location>
        <begin position="843"/>
        <end position="853"/>
    </location>
</feature>
<dbReference type="SUPFAM" id="SSF52540">
    <property type="entry name" value="P-loop containing nucleoside triphosphate hydrolases"/>
    <property type="match status" value="1"/>
</dbReference>
<dbReference type="Pfam" id="PF13086">
    <property type="entry name" value="AAA_11"/>
    <property type="match status" value="2"/>
</dbReference>
<dbReference type="GO" id="GO:0004386">
    <property type="term" value="F:helicase activity"/>
    <property type="evidence" value="ECO:0007669"/>
    <property type="project" value="InterPro"/>
</dbReference>
<dbReference type="Gene3D" id="3.40.50.300">
    <property type="entry name" value="P-loop containing nucleotide triphosphate hydrolases"/>
    <property type="match status" value="2"/>
</dbReference>
<dbReference type="InterPro" id="IPR047187">
    <property type="entry name" value="SF1_C_Upf1"/>
</dbReference>
<protein>
    <submittedName>
        <fullName evidence="4">Uncharacterized protein</fullName>
    </submittedName>
</protein>
<dbReference type="InterPro" id="IPR041677">
    <property type="entry name" value="DNA2/NAM7_AAA_11"/>
</dbReference>
<gene>
    <name evidence="4" type="ORF">MENT_LOCUS14305</name>
</gene>
<dbReference type="InterPro" id="IPR041679">
    <property type="entry name" value="DNA2/NAM7-like_C"/>
</dbReference>
<evidence type="ECO:0000313" key="4">
    <source>
        <dbReference type="EMBL" id="CAD2160523.1"/>
    </source>
</evidence>
<feature type="compositionally biased region" description="Basic and acidic residues" evidence="1">
    <location>
        <begin position="800"/>
        <end position="819"/>
    </location>
</feature>